<evidence type="ECO:0000313" key="4">
    <source>
        <dbReference type="EMBL" id="PTU33127.1"/>
    </source>
</evidence>
<protein>
    <submittedName>
        <fullName evidence="4">3-hydroxybutyrate dehydrogenase</fullName>
    </submittedName>
</protein>
<dbReference type="InterPro" id="IPR020904">
    <property type="entry name" value="Sc_DH/Rdtase_CS"/>
</dbReference>
<dbReference type="PANTHER" id="PTHR24322:SF736">
    <property type="entry name" value="RETINOL DEHYDROGENASE 10"/>
    <property type="match status" value="1"/>
</dbReference>
<accession>A0A2T5MKM2</accession>
<dbReference type="Proteomes" id="UP000244248">
    <property type="component" value="Unassembled WGS sequence"/>
</dbReference>
<keyword evidence="5" id="KW-1185">Reference proteome</keyword>
<dbReference type="GO" id="GO:0016616">
    <property type="term" value="F:oxidoreductase activity, acting on the CH-OH group of donors, NAD or NADP as acceptor"/>
    <property type="evidence" value="ECO:0007669"/>
    <property type="project" value="TreeGrafter"/>
</dbReference>
<dbReference type="PANTHER" id="PTHR24322">
    <property type="entry name" value="PKSB"/>
    <property type="match status" value="1"/>
</dbReference>
<evidence type="ECO:0000313" key="5">
    <source>
        <dbReference type="Proteomes" id="UP000244248"/>
    </source>
</evidence>
<keyword evidence="2" id="KW-0560">Oxidoreductase</keyword>
<name>A0A2T5MKM2_9GAMM</name>
<dbReference type="AlphaFoldDB" id="A0A2T5MKM2"/>
<dbReference type="NCBIfam" id="NF005878">
    <property type="entry name" value="PRK07825.1"/>
    <property type="match status" value="1"/>
</dbReference>
<dbReference type="PRINTS" id="PR00080">
    <property type="entry name" value="SDRFAMILY"/>
</dbReference>
<dbReference type="CDD" id="cd05233">
    <property type="entry name" value="SDR_c"/>
    <property type="match status" value="1"/>
</dbReference>
<reference evidence="4 5" key="1">
    <citation type="submission" date="2018-04" db="EMBL/GenBank/DDBJ databases">
        <title>Novel species isolated from glacier.</title>
        <authorList>
            <person name="Liu Q."/>
            <person name="Xin Y.-H."/>
        </authorList>
    </citation>
    <scope>NUCLEOTIDE SEQUENCE [LARGE SCALE GENOMIC DNA]</scope>
    <source>
        <strain evidence="4 5">GT1R17</strain>
    </source>
</reference>
<organism evidence="4 5">
    <name type="scientific">Stenotrophobium rhamnosiphilum</name>
    <dbReference type="NCBI Taxonomy" id="2029166"/>
    <lineage>
        <taxon>Bacteria</taxon>
        <taxon>Pseudomonadati</taxon>
        <taxon>Pseudomonadota</taxon>
        <taxon>Gammaproteobacteria</taxon>
        <taxon>Nevskiales</taxon>
        <taxon>Nevskiaceae</taxon>
        <taxon>Stenotrophobium</taxon>
    </lineage>
</organism>
<dbReference type="SUPFAM" id="SSF51735">
    <property type="entry name" value="NAD(P)-binding Rossmann-fold domains"/>
    <property type="match status" value="1"/>
</dbReference>
<gene>
    <name evidence="4" type="ORF">CJD38_03205</name>
</gene>
<dbReference type="RefSeq" id="WP_107938835.1">
    <property type="nucleotide sequence ID" value="NZ_QANS01000001.1"/>
</dbReference>
<sequence>MAKGVALKGAVVAITGGGRGIGLAIAKAMAEQGARVSLGDIDADLALKAAEPLGGYGGRLDVRDRESFVKFLDTTRRMLGPIDVLINNAGIMPIGAFTDETDAMSDTQIDINLRGVIHGCKAVLPEMLARGTGHIVNVASLAGVMPVPGLAVYCATKFAVLGLTQTLREEYRDSGIHFTTIMPSKVRTELASGSDAARGIPSVSPGHVARSVVDAIKHQRREVAVPSYLGSTPAVLNLTPQWLMRRLRHAIDDRAGLEKIDHQQRASYTQRIESLTAAKKLR</sequence>
<evidence type="ECO:0000256" key="3">
    <source>
        <dbReference type="RuleBase" id="RU000363"/>
    </source>
</evidence>
<dbReference type="Pfam" id="PF00106">
    <property type="entry name" value="adh_short"/>
    <property type="match status" value="1"/>
</dbReference>
<dbReference type="InterPro" id="IPR002347">
    <property type="entry name" value="SDR_fam"/>
</dbReference>
<dbReference type="OrthoDB" id="9806974at2"/>
<proteinExistence type="inferred from homology"/>
<dbReference type="PROSITE" id="PS00061">
    <property type="entry name" value="ADH_SHORT"/>
    <property type="match status" value="1"/>
</dbReference>
<dbReference type="Gene3D" id="3.40.50.720">
    <property type="entry name" value="NAD(P)-binding Rossmann-like Domain"/>
    <property type="match status" value="1"/>
</dbReference>
<dbReference type="InterPro" id="IPR036291">
    <property type="entry name" value="NAD(P)-bd_dom_sf"/>
</dbReference>
<comment type="similarity">
    <text evidence="1 3">Belongs to the short-chain dehydrogenases/reductases (SDR) family.</text>
</comment>
<dbReference type="EMBL" id="QANS01000001">
    <property type="protein sequence ID" value="PTU33127.1"/>
    <property type="molecule type" value="Genomic_DNA"/>
</dbReference>
<comment type="caution">
    <text evidence="4">The sequence shown here is derived from an EMBL/GenBank/DDBJ whole genome shotgun (WGS) entry which is preliminary data.</text>
</comment>
<dbReference type="PRINTS" id="PR00081">
    <property type="entry name" value="GDHRDH"/>
</dbReference>
<evidence type="ECO:0000256" key="2">
    <source>
        <dbReference type="ARBA" id="ARBA00023002"/>
    </source>
</evidence>
<evidence type="ECO:0000256" key="1">
    <source>
        <dbReference type="ARBA" id="ARBA00006484"/>
    </source>
</evidence>